<dbReference type="AlphaFoldDB" id="A0A2T0RJG6"/>
<dbReference type="SUPFAM" id="SSF52317">
    <property type="entry name" value="Class I glutamine amidotransferase-like"/>
    <property type="match status" value="1"/>
</dbReference>
<dbReference type="InterPro" id="IPR002818">
    <property type="entry name" value="DJ-1/PfpI"/>
</dbReference>
<dbReference type="GO" id="GO:0043565">
    <property type="term" value="F:sequence-specific DNA binding"/>
    <property type="evidence" value="ECO:0007669"/>
    <property type="project" value="InterPro"/>
</dbReference>
<evidence type="ECO:0000313" key="5">
    <source>
        <dbReference type="Proteomes" id="UP000239209"/>
    </source>
</evidence>
<gene>
    <name evidence="4" type="ORF">CLV70_12046</name>
</gene>
<dbReference type="GO" id="GO:0003700">
    <property type="term" value="F:DNA-binding transcription factor activity"/>
    <property type="evidence" value="ECO:0007669"/>
    <property type="project" value="InterPro"/>
</dbReference>
<dbReference type="Pfam" id="PF12833">
    <property type="entry name" value="HTH_18"/>
    <property type="match status" value="1"/>
</dbReference>
<evidence type="ECO:0000259" key="3">
    <source>
        <dbReference type="PROSITE" id="PS01124"/>
    </source>
</evidence>
<reference evidence="4 5" key="1">
    <citation type="submission" date="2018-03" db="EMBL/GenBank/DDBJ databases">
        <title>Genomic Encyclopedia of Archaeal and Bacterial Type Strains, Phase II (KMG-II): from individual species to whole genera.</title>
        <authorList>
            <person name="Goeker M."/>
        </authorList>
    </citation>
    <scope>NUCLEOTIDE SEQUENCE [LARGE SCALE GENOMIC DNA]</scope>
    <source>
        <strain evidence="4 5">DSM 45348</strain>
    </source>
</reference>
<dbReference type="PANTHER" id="PTHR43130">
    <property type="entry name" value="ARAC-FAMILY TRANSCRIPTIONAL REGULATOR"/>
    <property type="match status" value="1"/>
</dbReference>
<dbReference type="Gene3D" id="1.10.10.60">
    <property type="entry name" value="Homeodomain-like"/>
    <property type="match status" value="1"/>
</dbReference>
<dbReference type="Proteomes" id="UP000239209">
    <property type="component" value="Unassembled WGS sequence"/>
</dbReference>
<keyword evidence="2" id="KW-0804">Transcription</keyword>
<keyword evidence="5" id="KW-1185">Reference proteome</keyword>
<dbReference type="PANTHER" id="PTHR43130:SF11">
    <property type="entry name" value="TRANSCRIPTIONAL REGULATORY PROTEIN"/>
    <property type="match status" value="1"/>
</dbReference>
<dbReference type="SUPFAM" id="SSF46689">
    <property type="entry name" value="Homeodomain-like"/>
    <property type="match status" value="1"/>
</dbReference>
<dbReference type="InterPro" id="IPR009057">
    <property type="entry name" value="Homeodomain-like_sf"/>
</dbReference>
<protein>
    <submittedName>
        <fullName evidence="4">AraC family transcriptional regulator</fullName>
    </submittedName>
</protein>
<dbReference type="EMBL" id="PVZG01000020">
    <property type="protein sequence ID" value="PRY21336.1"/>
    <property type="molecule type" value="Genomic_DNA"/>
</dbReference>
<dbReference type="OrthoDB" id="3194870at2"/>
<dbReference type="InterPro" id="IPR029062">
    <property type="entry name" value="Class_I_gatase-like"/>
</dbReference>
<dbReference type="Gene3D" id="3.40.50.880">
    <property type="match status" value="1"/>
</dbReference>
<keyword evidence="1" id="KW-0805">Transcription regulation</keyword>
<evidence type="ECO:0000256" key="2">
    <source>
        <dbReference type="ARBA" id="ARBA00023163"/>
    </source>
</evidence>
<dbReference type="RefSeq" id="WP_106130286.1">
    <property type="nucleotide sequence ID" value="NZ_PVZG01000020.1"/>
</dbReference>
<dbReference type="InterPro" id="IPR018060">
    <property type="entry name" value="HTH_AraC"/>
</dbReference>
<proteinExistence type="predicted"/>
<dbReference type="PROSITE" id="PS01124">
    <property type="entry name" value="HTH_ARAC_FAMILY_2"/>
    <property type="match status" value="1"/>
</dbReference>
<comment type="caution">
    <text evidence="4">The sequence shown here is derived from an EMBL/GenBank/DDBJ whole genome shotgun (WGS) entry which is preliminary data.</text>
</comment>
<accession>A0A2T0RJG6</accession>
<name>A0A2T0RJG6_9ACTN</name>
<organism evidence="4 5">
    <name type="scientific">Pseudosporangium ferrugineum</name>
    <dbReference type="NCBI Taxonomy" id="439699"/>
    <lineage>
        <taxon>Bacteria</taxon>
        <taxon>Bacillati</taxon>
        <taxon>Actinomycetota</taxon>
        <taxon>Actinomycetes</taxon>
        <taxon>Micromonosporales</taxon>
        <taxon>Micromonosporaceae</taxon>
        <taxon>Pseudosporangium</taxon>
    </lineage>
</organism>
<dbReference type="Pfam" id="PF01965">
    <property type="entry name" value="DJ-1_PfpI"/>
    <property type="match status" value="1"/>
</dbReference>
<sequence>MRIAVLVYDGVFDSGLSAVLDVLDAANAMGEEAATMGVELPDAPRWEVTTVGFQPQVRTGAGHLVTAAPLAVADEADLFIVPALAERRPSALLDQVAGERTRPVREAIARQRDRGAAVASACTGTFLLAAAGILDGLEATTTWWLAPILRARHPRIRVDQDRMLITSDRVTTAGAAFGHVDLALAIVRDRSPMLADLVARYLVIDDRPSQSAYIIPSALARNDPVVAAFERWARERLTGPISIPDAAAALGVSDRTLQRSVQRTVGTSPIRFVQDLRVEQATHLLRTTDLSLETIARRVGYEHPNTLRVLLRERTGRTTTTLRGV</sequence>
<evidence type="ECO:0000256" key="1">
    <source>
        <dbReference type="ARBA" id="ARBA00023015"/>
    </source>
</evidence>
<evidence type="ECO:0000313" key="4">
    <source>
        <dbReference type="EMBL" id="PRY21336.1"/>
    </source>
</evidence>
<feature type="domain" description="HTH araC/xylS-type" evidence="3">
    <location>
        <begin position="227"/>
        <end position="325"/>
    </location>
</feature>
<dbReference type="InterPro" id="IPR052158">
    <property type="entry name" value="INH-QAR"/>
</dbReference>
<dbReference type="SMART" id="SM00342">
    <property type="entry name" value="HTH_ARAC"/>
    <property type="match status" value="1"/>
</dbReference>